<feature type="coiled-coil region" evidence="1">
    <location>
        <begin position="183"/>
        <end position="217"/>
    </location>
</feature>
<name>K1XYI1_9BACT</name>
<evidence type="ECO:0000256" key="1">
    <source>
        <dbReference type="SAM" id="Coils"/>
    </source>
</evidence>
<comment type="caution">
    <text evidence="2">The sequence shown here is derived from an EMBL/GenBank/DDBJ whole genome shotgun (WGS) entry which is preliminary data.</text>
</comment>
<gene>
    <name evidence="2" type="ORF">ACD_80C00062G0002</name>
</gene>
<reference evidence="2" key="1">
    <citation type="journal article" date="2012" name="Science">
        <title>Fermentation, hydrogen, and sulfur metabolism in multiple uncultivated bacterial phyla.</title>
        <authorList>
            <person name="Wrighton K.C."/>
            <person name="Thomas B.C."/>
            <person name="Sharon I."/>
            <person name="Miller C.S."/>
            <person name="Castelle C.J."/>
            <person name="VerBerkmoes N.C."/>
            <person name="Wilkins M.J."/>
            <person name="Hettich R.L."/>
            <person name="Lipton M.S."/>
            <person name="Williams K.H."/>
            <person name="Long P.E."/>
            <person name="Banfield J.F."/>
        </authorList>
    </citation>
    <scope>NUCLEOTIDE SEQUENCE [LARGE SCALE GENOMIC DNA]</scope>
</reference>
<accession>K1XYI1</accession>
<dbReference type="AlphaFoldDB" id="K1XYI1"/>
<keyword evidence="1" id="KW-0175">Coiled coil</keyword>
<evidence type="ECO:0000313" key="2">
    <source>
        <dbReference type="EMBL" id="EKD25423.1"/>
    </source>
</evidence>
<organism evidence="2">
    <name type="scientific">uncultured bacterium</name>
    <name type="common">gcode 4</name>
    <dbReference type="NCBI Taxonomy" id="1234023"/>
    <lineage>
        <taxon>Bacteria</taxon>
        <taxon>environmental samples</taxon>
    </lineage>
</organism>
<proteinExistence type="predicted"/>
<sequence>MLNKLPHPSKQNKFSKFFKSVLLTGTTLFVMLQPGYSKSNEKVKAALKETLEQYDAKAYEVKEAKNTAKFNTIQNNIQDPYDQIKGYVEVQDMDYFKQLKAYEKTKNTADQLKDKAVVYAILQDKELTSEQKKALALAQFEILARMPGSNYRFSKKSSALTVNDPKYTEKVQRYYAYKSYLIWLDLDEQNKKLDEQNKKLDRELDLLQNLLNTYNNK</sequence>
<protein>
    <submittedName>
        <fullName evidence="2">Uncharacterized protein</fullName>
    </submittedName>
</protein>
<dbReference type="EMBL" id="AMFJ01036069">
    <property type="protein sequence ID" value="EKD25423.1"/>
    <property type="molecule type" value="Genomic_DNA"/>
</dbReference>